<sequence length="237" mass="24993">MSHRRSTLPPLLAGVVGIVLAATWYATDGRDQPTLPTSSPTQYAPTPGALDDIATVSTRPDVAGYDRDCSSDGACVFGPAWSDDVDVDGGHNGCDTRNDILGRDLEATTFKPGTHDCVVLTGQLLDPYTGQSVPFQRGQGTSELVQIDHVIPLAAAWDHGASAWTPEQRRDFANDPRNLRATQGSVNASKGDSTPEVWMPEQGACEYATAYVDVAAAYALTVSAGDAEVLAQALADC</sequence>
<feature type="compositionally biased region" description="Polar residues" evidence="1">
    <location>
        <begin position="34"/>
        <end position="44"/>
    </location>
</feature>
<evidence type="ECO:0000313" key="4">
    <source>
        <dbReference type="Proteomes" id="UP000451354"/>
    </source>
</evidence>
<dbReference type="InterPro" id="IPR011089">
    <property type="entry name" value="GmrSD_C"/>
</dbReference>
<feature type="domain" description="GmrSD restriction endonucleases C-terminal" evidence="2">
    <location>
        <begin position="95"/>
        <end position="230"/>
    </location>
</feature>
<dbReference type="EMBL" id="CP052758">
    <property type="protein sequence ID" value="QJW38782.1"/>
    <property type="molecule type" value="Genomic_DNA"/>
</dbReference>
<dbReference type="PANTHER" id="PTHR24094:SF15">
    <property type="entry name" value="AMP-DEPENDENT SYNTHETASE_LIGASE DOMAIN-CONTAINING PROTEIN-RELATED"/>
    <property type="match status" value="1"/>
</dbReference>
<gene>
    <name evidence="3" type="ORF">FIC82_020595</name>
</gene>
<accession>A0A6M5UMY5</accession>
<reference evidence="3 4" key="1">
    <citation type="journal article" date="2022" name="Int. J. Syst. Evol. Microbiol.">
        <title>Cellulosimicrobium protaetiae sp. nov., isolated from the gut of the larva of Protaetia brevitarsis seulensis.</title>
        <authorList>
            <person name="Le Han H."/>
            <person name="Nguyen T.T.H."/>
            <person name="Li Z."/>
            <person name="Shin N.R."/>
            <person name="Kim S.G."/>
        </authorList>
    </citation>
    <scope>NUCLEOTIDE SEQUENCE [LARGE SCALE GENOMIC DNA]</scope>
    <source>
        <strain evidence="3 4">BI34</strain>
    </source>
</reference>
<dbReference type="KEGG" id="cprt:FIC82_020595"/>
<dbReference type="RefSeq" id="WP_154800725.1">
    <property type="nucleotide sequence ID" value="NZ_CP052758.1"/>
</dbReference>
<dbReference type="Pfam" id="PF07510">
    <property type="entry name" value="GmrSD_C"/>
    <property type="match status" value="1"/>
</dbReference>
<evidence type="ECO:0000313" key="3">
    <source>
        <dbReference type="EMBL" id="QJW38782.1"/>
    </source>
</evidence>
<keyword evidence="3" id="KW-0540">Nuclease</keyword>
<dbReference type="AlphaFoldDB" id="A0A6M5UMY5"/>
<feature type="compositionally biased region" description="Polar residues" evidence="1">
    <location>
        <begin position="180"/>
        <end position="192"/>
    </location>
</feature>
<geneLocation type="plasmid" evidence="3 4">
    <name>pCPRO01</name>
</geneLocation>
<dbReference type="GO" id="GO:0004519">
    <property type="term" value="F:endonuclease activity"/>
    <property type="evidence" value="ECO:0007669"/>
    <property type="project" value="UniProtKB-KW"/>
</dbReference>
<dbReference type="OrthoDB" id="5196645at2"/>
<evidence type="ECO:0000256" key="1">
    <source>
        <dbReference type="SAM" id="MobiDB-lite"/>
    </source>
</evidence>
<name>A0A6M5UMY5_9MICO</name>
<keyword evidence="3" id="KW-0378">Hydrolase</keyword>
<keyword evidence="3" id="KW-0255">Endonuclease</keyword>
<proteinExistence type="predicted"/>
<evidence type="ECO:0000259" key="2">
    <source>
        <dbReference type="Pfam" id="PF07510"/>
    </source>
</evidence>
<feature type="region of interest" description="Disordered" evidence="1">
    <location>
        <begin position="29"/>
        <end position="52"/>
    </location>
</feature>
<dbReference type="Proteomes" id="UP000451354">
    <property type="component" value="Plasmid pCPRO01"/>
</dbReference>
<dbReference type="PANTHER" id="PTHR24094">
    <property type="entry name" value="SECRETED PROTEIN"/>
    <property type="match status" value="1"/>
</dbReference>
<feature type="region of interest" description="Disordered" evidence="1">
    <location>
        <begin position="175"/>
        <end position="196"/>
    </location>
</feature>
<protein>
    <submittedName>
        <fullName evidence="3">HNH endonuclease</fullName>
    </submittedName>
</protein>
<organism evidence="3 4">
    <name type="scientific">Cellulosimicrobium protaetiae</name>
    <dbReference type="NCBI Taxonomy" id="2587808"/>
    <lineage>
        <taxon>Bacteria</taxon>
        <taxon>Bacillati</taxon>
        <taxon>Actinomycetota</taxon>
        <taxon>Actinomycetes</taxon>
        <taxon>Micrococcales</taxon>
        <taxon>Promicromonosporaceae</taxon>
        <taxon>Cellulosimicrobium</taxon>
    </lineage>
</organism>
<keyword evidence="3" id="KW-0614">Plasmid</keyword>
<keyword evidence="4" id="KW-1185">Reference proteome</keyword>